<evidence type="ECO:0000313" key="1">
    <source>
        <dbReference type="EMBL" id="GBO27099.1"/>
    </source>
</evidence>
<evidence type="ECO:0000313" key="2">
    <source>
        <dbReference type="Proteomes" id="UP000499080"/>
    </source>
</evidence>
<organism evidence="1 2">
    <name type="scientific">Araneus ventricosus</name>
    <name type="common">Orbweaver spider</name>
    <name type="synonym">Epeira ventricosa</name>
    <dbReference type="NCBI Taxonomy" id="182803"/>
    <lineage>
        <taxon>Eukaryota</taxon>
        <taxon>Metazoa</taxon>
        <taxon>Ecdysozoa</taxon>
        <taxon>Arthropoda</taxon>
        <taxon>Chelicerata</taxon>
        <taxon>Arachnida</taxon>
        <taxon>Araneae</taxon>
        <taxon>Araneomorphae</taxon>
        <taxon>Entelegynae</taxon>
        <taxon>Araneoidea</taxon>
        <taxon>Araneidae</taxon>
        <taxon>Araneus</taxon>
    </lineage>
</organism>
<dbReference type="Proteomes" id="UP000499080">
    <property type="component" value="Unassembled WGS sequence"/>
</dbReference>
<reference evidence="1 2" key="1">
    <citation type="journal article" date="2019" name="Sci. Rep.">
        <title>Orb-weaving spider Araneus ventricosus genome elucidates the spidroin gene catalogue.</title>
        <authorList>
            <person name="Kono N."/>
            <person name="Nakamura H."/>
            <person name="Ohtoshi R."/>
            <person name="Moran D.A.P."/>
            <person name="Shinohara A."/>
            <person name="Yoshida Y."/>
            <person name="Fujiwara M."/>
            <person name="Mori M."/>
            <person name="Tomita M."/>
            <person name="Arakawa K."/>
        </authorList>
    </citation>
    <scope>NUCLEOTIDE SEQUENCE [LARGE SCALE GENOMIC DNA]</scope>
</reference>
<dbReference type="AlphaFoldDB" id="A0A4Y2VPM9"/>
<protein>
    <submittedName>
        <fullName evidence="1">Uncharacterized protein</fullName>
    </submittedName>
</protein>
<comment type="caution">
    <text evidence="1">The sequence shown here is derived from an EMBL/GenBank/DDBJ whole genome shotgun (WGS) entry which is preliminary data.</text>
</comment>
<gene>
    <name evidence="1" type="ORF">AVEN_267381_1</name>
</gene>
<name>A0A4Y2VPM9_ARAVE</name>
<proteinExistence type="predicted"/>
<keyword evidence="2" id="KW-1185">Reference proteome</keyword>
<sequence>MRLGSVFNHPLFGWSNYDGNKSSMTDVERRNMDLGYKDILFICFRKAYYRERVLFFSLPHFLEPKLSTVKGDHLPSGKRATSPVRHCPHQPSIYPKILSITAMAWVK</sequence>
<accession>A0A4Y2VPM9</accession>
<dbReference type="EMBL" id="BGPR01050088">
    <property type="protein sequence ID" value="GBO27099.1"/>
    <property type="molecule type" value="Genomic_DNA"/>
</dbReference>